<evidence type="ECO:0000313" key="1">
    <source>
        <dbReference type="EMBL" id="SFK87641.1"/>
    </source>
</evidence>
<dbReference type="AlphaFoldDB" id="A0A1I4D6N1"/>
<dbReference type="OrthoDB" id="8375106at2"/>
<dbReference type="EMBL" id="FOSL01000015">
    <property type="protein sequence ID" value="SFK87641.1"/>
    <property type="molecule type" value="Genomic_DNA"/>
</dbReference>
<dbReference type="Proteomes" id="UP000323300">
    <property type="component" value="Unassembled WGS sequence"/>
</dbReference>
<evidence type="ECO:0000313" key="2">
    <source>
        <dbReference type="Proteomes" id="UP000323300"/>
    </source>
</evidence>
<gene>
    <name evidence="1" type="ORF">SAMN04488498_115124</name>
</gene>
<accession>A0A1I4D6N1</accession>
<proteinExistence type="predicted"/>
<organism evidence="1 2">
    <name type="scientific">Neomesorhizobium albiziae</name>
    <dbReference type="NCBI Taxonomy" id="335020"/>
    <lineage>
        <taxon>Bacteria</taxon>
        <taxon>Pseudomonadati</taxon>
        <taxon>Pseudomonadota</taxon>
        <taxon>Alphaproteobacteria</taxon>
        <taxon>Hyphomicrobiales</taxon>
        <taxon>Phyllobacteriaceae</taxon>
        <taxon>Neomesorhizobium</taxon>
    </lineage>
</organism>
<name>A0A1I4D6N1_9HYPH</name>
<reference evidence="1 2" key="1">
    <citation type="submission" date="2016-10" db="EMBL/GenBank/DDBJ databases">
        <authorList>
            <person name="Varghese N."/>
            <person name="Submissions S."/>
        </authorList>
    </citation>
    <scope>NUCLEOTIDE SEQUENCE [LARGE SCALE GENOMIC DNA]</scope>
    <source>
        <strain evidence="1 2">DSM 21822</strain>
    </source>
</reference>
<protein>
    <submittedName>
        <fullName evidence="1">Uncharacterized protein</fullName>
    </submittedName>
</protein>
<sequence>MRPARRHVTVYDTPSQLGGSFTVSIVETLAGNAVKVRVWYGRATAQGWEAWKDWDGYTFQTNRAALSNERTMPRSFE</sequence>
<keyword evidence="2" id="KW-1185">Reference proteome</keyword>
<dbReference type="RefSeq" id="WP_149762313.1">
    <property type="nucleotide sequence ID" value="NZ_BSPE01000001.1"/>
</dbReference>